<sequence length="85" mass="8332">MRRIATIAVSAAALLAFGASAVNAASPPIQPTPVASNGNRDSDENKPLANALDKVLGSSAPGDGPVAETQEAVGGLTDSLHGLLG</sequence>
<proteinExistence type="predicted"/>
<evidence type="ECO:0000313" key="3">
    <source>
        <dbReference type="EMBL" id="WTW65876.1"/>
    </source>
</evidence>
<feature type="signal peptide" evidence="2">
    <location>
        <begin position="1"/>
        <end position="24"/>
    </location>
</feature>
<accession>A0AAU2VEI6</accession>
<dbReference type="AlphaFoldDB" id="A0AAU2VEI6"/>
<protein>
    <recommendedName>
        <fullName evidence="4">Secreted protein</fullName>
    </recommendedName>
</protein>
<organism evidence="3">
    <name type="scientific">Streptomyces sp. NBC_00003</name>
    <dbReference type="NCBI Taxonomy" id="2903608"/>
    <lineage>
        <taxon>Bacteria</taxon>
        <taxon>Bacillati</taxon>
        <taxon>Actinomycetota</taxon>
        <taxon>Actinomycetes</taxon>
        <taxon>Kitasatosporales</taxon>
        <taxon>Streptomycetaceae</taxon>
        <taxon>Streptomyces</taxon>
    </lineage>
</organism>
<gene>
    <name evidence="3" type="ORF">OG549_37500</name>
</gene>
<evidence type="ECO:0000256" key="2">
    <source>
        <dbReference type="SAM" id="SignalP"/>
    </source>
</evidence>
<feature type="chain" id="PRO_5043996073" description="Secreted protein" evidence="2">
    <location>
        <begin position="25"/>
        <end position="85"/>
    </location>
</feature>
<keyword evidence="2" id="KW-0732">Signal</keyword>
<evidence type="ECO:0000256" key="1">
    <source>
        <dbReference type="SAM" id="MobiDB-lite"/>
    </source>
</evidence>
<feature type="region of interest" description="Disordered" evidence="1">
    <location>
        <begin position="24"/>
        <end position="85"/>
    </location>
</feature>
<evidence type="ECO:0008006" key="4">
    <source>
        <dbReference type="Google" id="ProtNLM"/>
    </source>
</evidence>
<name>A0AAU2VEI6_9ACTN</name>
<reference evidence="3" key="1">
    <citation type="submission" date="2022-10" db="EMBL/GenBank/DDBJ databases">
        <title>The complete genomes of actinobacterial strains from the NBC collection.</title>
        <authorList>
            <person name="Joergensen T.S."/>
            <person name="Alvarez Arevalo M."/>
            <person name="Sterndorff E.B."/>
            <person name="Faurdal D."/>
            <person name="Vuksanovic O."/>
            <person name="Mourched A.-S."/>
            <person name="Charusanti P."/>
            <person name="Shaw S."/>
            <person name="Blin K."/>
            <person name="Weber T."/>
        </authorList>
    </citation>
    <scope>NUCLEOTIDE SEQUENCE</scope>
    <source>
        <strain evidence="3">NBC_00003</strain>
    </source>
</reference>
<dbReference type="EMBL" id="CP108318">
    <property type="protein sequence ID" value="WTW65876.1"/>
    <property type="molecule type" value="Genomic_DNA"/>
</dbReference>